<dbReference type="GO" id="GO:0005886">
    <property type="term" value="C:plasma membrane"/>
    <property type="evidence" value="ECO:0007669"/>
    <property type="project" value="TreeGrafter"/>
</dbReference>
<feature type="transmembrane region" description="Helical" evidence="6">
    <location>
        <begin position="202"/>
        <end position="221"/>
    </location>
</feature>
<keyword evidence="8" id="KW-1185">Reference proteome</keyword>
<dbReference type="GO" id="GO:0015209">
    <property type="term" value="F:cytosine transmembrane transporter activity"/>
    <property type="evidence" value="ECO:0007669"/>
    <property type="project" value="InterPro"/>
</dbReference>
<gene>
    <name evidence="7" type="ORF">H8S45_00785</name>
</gene>
<evidence type="ECO:0000256" key="6">
    <source>
        <dbReference type="SAM" id="Phobius"/>
    </source>
</evidence>
<dbReference type="RefSeq" id="WP_054325879.1">
    <property type="nucleotide sequence ID" value="NZ_JACOPL010000001.1"/>
</dbReference>
<dbReference type="PANTHER" id="PTHR30569:SF0">
    <property type="entry name" value="CYTOSINE PERMEASE"/>
    <property type="match status" value="1"/>
</dbReference>
<proteinExistence type="inferred from homology"/>
<dbReference type="InterPro" id="IPR001248">
    <property type="entry name" value="Pur-cyt_permease"/>
</dbReference>
<protein>
    <submittedName>
        <fullName evidence="7">Cytosine permease</fullName>
    </submittedName>
</protein>
<feature type="transmembrane region" description="Helical" evidence="6">
    <location>
        <begin position="26"/>
        <end position="46"/>
    </location>
</feature>
<dbReference type="Gene3D" id="1.10.4160.10">
    <property type="entry name" value="Hydantoin permease"/>
    <property type="match status" value="1"/>
</dbReference>
<evidence type="ECO:0000256" key="2">
    <source>
        <dbReference type="ARBA" id="ARBA00008974"/>
    </source>
</evidence>
<feature type="transmembrane region" description="Helical" evidence="6">
    <location>
        <begin position="376"/>
        <end position="396"/>
    </location>
</feature>
<feature type="transmembrane region" description="Helical" evidence="6">
    <location>
        <begin position="233"/>
        <end position="260"/>
    </location>
</feature>
<organism evidence="7 8">
    <name type="scientific">Agathobaculum faecis</name>
    <dbReference type="NCBI Taxonomy" id="2763013"/>
    <lineage>
        <taxon>Bacteria</taxon>
        <taxon>Bacillati</taxon>
        <taxon>Bacillota</taxon>
        <taxon>Clostridia</taxon>
        <taxon>Eubacteriales</taxon>
        <taxon>Butyricicoccaceae</taxon>
        <taxon>Agathobaculum</taxon>
    </lineage>
</organism>
<dbReference type="EMBL" id="JACOPL010000001">
    <property type="protein sequence ID" value="MBC5724009.1"/>
    <property type="molecule type" value="Genomic_DNA"/>
</dbReference>
<comment type="caution">
    <text evidence="7">The sequence shown here is derived from an EMBL/GenBank/DDBJ whole genome shotgun (WGS) entry which is preliminary data.</text>
</comment>
<evidence type="ECO:0000313" key="8">
    <source>
        <dbReference type="Proteomes" id="UP000606499"/>
    </source>
</evidence>
<dbReference type="CDD" id="cd11484">
    <property type="entry name" value="SLC-NCS1sbd_CobB-like"/>
    <property type="match status" value="1"/>
</dbReference>
<keyword evidence="3 6" id="KW-0812">Transmembrane</keyword>
<dbReference type="Proteomes" id="UP000606499">
    <property type="component" value="Unassembled WGS sequence"/>
</dbReference>
<feature type="transmembrane region" description="Helical" evidence="6">
    <location>
        <begin position="97"/>
        <end position="115"/>
    </location>
</feature>
<evidence type="ECO:0000256" key="1">
    <source>
        <dbReference type="ARBA" id="ARBA00004141"/>
    </source>
</evidence>
<evidence type="ECO:0000256" key="5">
    <source>
        <dbReference type="ARBA" id="ARBA00023136"/>
    </source>
</evidence>
<dbReference type="Pfam" id="PF02133">
    <property type="entry name" value="Transp_cyt_pur"/>
    <property type="match status" value="1"/>
</dbReference>
<keyword evidence="4 6" id="KW-1133">Transmembrane helix</keyword>
<feature type="transmembrane region" description="Helical" evidence="6">
    <location>
        <begin position="162"/>
        <end position="182"/>
    </location>
</feature>
<evidence type="ECO:0000313" key="7">
    <source>
        <dbReference type="EMBL" id="MBC5724009.1"/>
    </source>
</evidence>
<comment type="similarity">
    <text evidence="2">Belongs to the purine-cytosine permease (2.A.39) family.</text>
</comment>
<dbReference type="PROSITE" id="PS51257">
    <property type="entry name" value="PROKAR_LIPOPROTEIN"/>
    <property type="match status" value="1"/>
</dbReference>
<feature type="transmembrane region" description="Helical" evidence="6">
    <location>
        <begin position="135"/>
        <end position="155"/>
    </location>
</feature>
<dbReference type="PANTHER" id="PTHR30569">
    <property type="entry name" value="CYTOSINE TRANSPORTER CODB"/>
    <property type="match status" value="1"/>
</dbReference>
<sequence>MAKNSQVESAGLNAIPIEERKSWPGVAFIWAGSCCCVPALMVGAGITMGLPFGLAALAMIIGYSVSVIMMILMSILSADRGLPAVVAISSSFGKAGASKLVSLIIAFCYTCWFGFQAVVCGEAFASILQGIGVPIPSMLSTIIWGMIMCITAVYGYSWIEKLNVIAVPALILILVYAMIVVFGDPESIVKITNHTPTTQMSMIAAVGTSIGGFASGAVLSGDVTRYCKSRKDVVISSIVGVIPVGVGTMLVGSILAIHSGAVGMDTGSIVTMLSSVGSPILGMLVLVLATWTTNVCNAYSAGFALLSLTGAHDNKRAWFTLGAGIIGTLLAVIGITNYFNSFLNILAVFIPPIVGVVAVDYFVIKKGNPAAWAEKPGFNWAGVIAWIVGSAIALLLPELLIPTLNAIVIACILYLILYPIFYRGNRTGVE</sequence>
<accession>A0A923LU28</accession>
<dbReference type="InterPro" id="IPR030191">
    <property type="entry name" value="CodB"/>
</dbReference>
<feature type="transmembrane region" description="Helical" evidence="6">
    <location>
        <begin position="52"/>
        <end position="76"/>
    </location>
</feature>
<feature type="transmembrane region" description="Helical" evidence="6">
    <location>
        <begin position="402"/>
        <end position="421"/>
    </location>
</feature>
<dbReference type="AlphaFoldDB" id="A0A923LU28"/>
<evidence type="ECO:0000256" key="4">
    <source>
        <dbReference type="ARBA" id="ARBA00022989"/>
    </source>
</evidence>
<keyword evidence="5 6" id="KW-0472">Membrane</keyword>
<name>A0A923LU28_9FIRM</name>
<reference evidence="7" key="1">
    <citation type="submission" date="2020-08" db="EMBL/GenBank/DDBJ databases">
        <title>Genome public.</title>
        <authorList>
            <person name="Liu C."/>
            <person name="Sun Q."/>
        </authorList>
    </citation>
    <scope>NUCLEOTIDE SEQUENCE</scope>
    <source>
        <strain evidence="7">NSJ-28</strain>
    </source>
</reference>
<comment type="subcellular location">
    <subcellularLocation>
        <location evidence="1">Membrane</location>
        <topology evidence="1">Multi-pass membrane protein</topology>
    </subcellularLocation>
</comment>
<feature type="transmembrane region" description="Helical" evidence="6">
    <location>
        <begin position="318"/>
        <end position="339"/>
    </location>
</feature>
<feature type="transmembrane region" description="Helical" evidence="6">
    <location>
        <begin position="345"/>
        <end position="364"/>
    </location>
</feature>
<evidence type="ECO:0000256" key="3">
    <source>
        <dbReference type="ARBA" id="ARBA00022692"/>
    </source>
</evidence>